<feature type="domain" description="PapC-like C-terminal" evidence="9">
    <location>
        <begin position="825"/>
        <end position="890"/>
    </location>
</feature>
<evidence type="ECO:0000259" key="9">
    <source>
        <dbReference type="Pfam" id="PF13953"/>
    </source>
</evidence>
<keyword evidence="12" id="KW-1185">Reference proteome</keyword>
<evidence type="ECO:0000259" key="10">
    <source>
        <dbReference type="Pfam" id="PF13954"/>
    </source>
</evidence>
<dbReference type="Gene3D" id="2.60.40.2070">
    <property type="match status" value="1"/>
</dbReference>
<evidence type="ECO:0000256" key="5">
    <source>
        <dbReference type="ARBA" id="ARBA00022692"/>
    </source>
</evidence>
<gene>
    <name evidence="11" type="ORF">ISS99_03615</name>
</gene>
<evidence type="ECO:0000256" key="6">
    <source>
        <dbReference type="ARBA" id="ARBA00022729"/>
    </source>
</evidence>
<protein>
    <submittedName>
        <fullName evidence="11">Fimbrial biogenesis outer membrane usher protein</fullName>
    </submittedName>
</protein>
<reference evidence="11" key="1">
    <citation type="submission" date="2020-10" db="EMBL/GenBank/DDBJ databases">
        <title>Phylogeny of dyella-like bacteria.</title>
        <authorList>
            <person name="Fu J."/>
        </authorList>
    </citation>
    <scope>NUCLEOTIDE SEQUENCE</scope>
    <source>
        <strain evidence="11">DHON07</strain>
    </source>
</reference>
<keyword evidence="6" id="KW-0732">Signal</keyword>
<dbReference type="Proteomes" id="UP001430193">
    <property type="component" value="Unassembled WGS sequence"/>
</dbReference>
<comment type="caution">
    <text evidence="11">The sequence shown here is derived from an EMBL/GenBank/DDBJ whole genome shotgun (WGS) entry which is preliminary data.</text>
</comment>
<evidence type="ECO:0000256" key="7">
    <source>
        <dbReference type="ARBA" id="ARBA00023136"/>
    </source>
</evidence>
<accession>A0ABS2KBP3</accession>
<proteinExistence type="inferred from homology"/>
<dbReference type="InterPro" id="IPR025949">
    <property type="entry name" value="PapC-like_C"/>
</dbReference>
<dbReference type="Pfam" id="PF00577">
    <property type="entry name" value="Usher"/>
    <property type="match status" value="1"/>
</dbReference>
<comment type="subcellular location">
    <subcellularLocation>
        <location evidence="1">Cell outer membrane</location>
        <topology evidence="1">Multi-pass membrane protein</topology>
    </subcellularLocation>
</comment>
<dbReference type="PANTHER" id="PTHR30451:SF20">
    <property type="entry name" value="FIMBRIAE USHER"/>
    <property type="match status" value="1"/>
</dbReference>
<organism evidence="11 12">
    <name type="scientific">Dyella mobilis</name>
    <dbReference type="NCBI Taxonomy" id="1849582"/>
    <lineage>
        <taxon>Bacteria</taxon>
        <taxon>Pseudomonadati</taxon>
        <taxon>Pseudomonadota</taxon>
        <taxon>Gammaproteobacteria</taxon>
        <taxon>Lysobacterales</taxon>
        <taxon>Rhodanobacteraceae</taxon>
        <taxon>Dyella</taxon>
    </lineage>
</organism>
<keyword evidence="8" id="KW-0998">Cell outer membrane</keyword>
<dbReference type="InterPro" id="IPR043142">
    <property type="entry name" value="PapC-like_C_sf"/>
</dbReference>
<comment type="similarity">
    <text evidence="2">Belongs to the fimbrial export usher family.</text>
</comment>
<keyword evidence="5" id="KW-0812">Transmembrane</keyword>
<evidence type="ECO:0000313" key="12">
    <source>
        <dbReference type="Proteomes" id="UP001430193"/>
    </source>
</evidence>
<sequence>MSFRRGPRPLESSQRLASRRLLLCVSIATCLAGWHGALEATPVAAAATDAAATDASAASNGTDAQFDRSLLPDAGQNTTDLSRFEHGNVVEAGTYNADIFLNNTWVARSNVRLAAAKPNANATACVTRTLLDQLGLHPTKLSPEQIAQLSDPKACVSIGSLIPGATMSFDQSRLRLDTSVPQAFLQGMPRGYVSPEYWDRGVTAGLLNYNANTFHTASQGVSQTSTYLGLNDGINLAGWQFRNSLAFTAQTGTSDTPTQHRWQNIQTYVQRPLPSMHAQLTIGDSYTDGSVFDSIGIRGVQLATDDRMLPDSLRGYAPVVRGVADTNALVTIRQNNVLIYQSTVSPGPFEIHDLYPTGYGGNLVVTVTEADGRVHSFSVPYASVTQLMRPGITRFDIAVGQLRNIASVSSQPDVALAAVQHGFTNILTGYGGVLGSQGYASALVGTALNTRYGALALDVTQAWTKIPRYGSKSGQSMRISYSKLVPETQTTFAVAAYRYSTSGFLNVTDAALARSDARAGVNPFVYVPPSAAALAGSYTDPFALPQITGTPVAGSGLQQQRDNFTLSMSQRIGQNGGSFFANVITSSYWNQRSATRQYQVGYNNSFHHIGYNASVIRTVDPTGRYDNEVMLSFNVPLGSGAHVPTLSMNFTHDQTSGSQEQGVLSGTAGSDNQYYYGATASHASDGGGNDESINGGYRSPYTVIDATYGRGSGYSQGSLGLSGSIVAHPGGVTFGQPTGDTIAILQIPGAAGAHLNTSGGVEVDRSGYALVTSLTPYSMNTIDVDPKGLPLDVQLDTTSAHVAPYAGAVVLLKFKTKTGRTIIVHAHLVNGESLPFGAEVFDEKGVSLGVVGQGGNILVRGVHQAGSLTARWQDEAGTAHSCSFHYQLPAQQKHEHQKTYQTFDETCTPTAEPLAQVTDAGH</sequence>
<evidence type="ECO:0000256" key="2">
    <source>
        <dbReference type="ARBA" id="ARBA00008064"/>
    </source>
</evidence>
<dbReference type="Gene3D" id="2.60.40.2610">
    <property type="entry name" value="Outer membrane usher protein FimD, plug domain"/>
    <property type="match status" value="1"/>
</dbReference>
<dbReference type="EMBL" id="JADIKF010000034">
    <property type="protein sequence ID" value="MBM7128601.1"/>
    <property type="molecule type" value="Genomic_DNA"/>
</dbReference>
<name>A0ABS2KBP3_9GAMM</name>
<keyword evidence="4" id="KW-1134">Transmembrane beta strand</keyword>
<dbReference type="Gene3D" id="3.10.20.410">
    <property type="match status" value="1"/>
</dbReference>
<dbReference type="RefSeq" id="WP_204630220.1">
    <property type="nucleotide sequence ID" value="NZ_BSOC01000008.1"/>
</dbReference>
<dbReference type="InterPro" id="IPR037224">
    <property type="entry name" value="PapC_N_sf"/>
</dbReference>
<dbReference type="SUPFAM" id="SSF141729">
    <property type="entry name" value="FimD N-terminal domain-like"/>
    <property type="match status" value="1"/>
</dbReference>
<evidence type="ECO:0000256" key="1">
    <source>
        <dbReference type="ARBA" id="ARBA00004571"/>
    </source>
</evidence>
<keyword evidence="3" id="KW-0813">Transport</keyword>
<dbReference type="Pfam" id="PF13954">
    <property type="entry name" value="PapC_N"/>
    <property type="match status" value="1"/>
</dbReference>
<dbReference type="InterPro" id="IPR025885">
    <property type="entry name" value="PapC_N"/>
</dbReference>
<dbReference type="Pfam" id="PF13953">
    <property type="entry name" value="PapC_C"/>
    <property type="match status" value="1"/>
</dbReference>
<dbReference type="InterPro" id="IPR042186">
    <property type="entry name" value="FimD_plug_dom"/>
</dbReference>
<dbReference type="InterPro" id="IPR000015">
    <property type="entry name" value="Fimb_usher"/>
</dbReference>
<feature type="domain" description="PapC N-terminal" evidence="10">
    <location>
        <begin position="65"/>
        <end position="212"/>
    </location>
</feature>
<keyword evidence="7" id="KW-0472">Membrane</keyword>
<evidence type="ECO:0000256" key="3">
    <source>
        <dbReference type="ARBA" id="ARBA00022448"/>
    </source>
</evidence>
<dbReference type="Gene3D" id="2.60.40.3110">
    <property type="match status" value="1"/>
</dbReference>
<dbReference type="PANTHER" id="PTHR30451">
    <property type="entry name" value="OUTER MEMBRANE USHER PROTEIN"/>
    <property type="match status" value="1"/>
</dbReference>
<evidence type="ECO:0000256" key="4">
    <source>
        <dbReference type="ARBA" id="ARBA00022452"/>
    </source>
</evidence>
<evidence type="ECO:0000256" key="8">
    <source>
        <dbReference type="ARBA" id="ARBA00023237"/>
    </source>
</evidence>
<evidence type="ECO:0000313" key="11">
    <source>
        <dbReference type="EMBL" id="MBM7128601.1"/>
    </source>
</evidence>